<dbReference type="Gene3D" id="1.10.357.10">
    <property type="entry name" value="Tetracycline Repressor, domain 2"/>
    <property type="match status" value="1"/>
</dbReference>
<accession>A0A941ELB5</accession>
<reference evidence="6" key="1">
    <citation type="submission" date="2021-04" db="EMBL/GenBank/DDBJ databases">
        <title>Genome based classification of Actinospica acidithermotolerans sp. nov., an actinobacterium isolated from an Indonesian hot spring.</title>
        <authorList>
            <person name="Kusuma A.B."/>
            <person name="Putra K.E."/>
            <person name="Nafisah S."/>
            <person name="Loh J."/>
            <person name="Nouioui I."/>
            <person name="Goodfellow M."/>
        </authorList>
    </citation>
    <scope>NUCLEOTIDE SEQUENCE</scope>
    <source>
        <strain evidence="6">CSCA 57</strain>
    </source>
</reference>
<dbReference type="PRINTS" id="PR00455">
    <property type="entry name" value="HTHTETR"/>
</dbReference>
<gene>
    <name evidence="6" type="ORF">KDL01_06925</name>
</gene>
<dbReference type="InterPro" id="IPR001647">
    <property type="entry name" value="HTH_TetR"/>
</dbReference>
<organism evidence="6 7">
    <name type="scientific">Actinospica durhamensis</name>
    <dbReference type="NCBI Taxonomy" id="1508375"/>
    <lineage>
        <taxon>Bacteria</taxon>
        <taxon>Bacillati</taxon>
        <taxon>Actinomycetota</taxon>
        <taxon>Actinomycetes</taxon>
        <taxon>Catenulisporales</taxon>
        <taxon>Actinospicaceae</taxon>
        <taxon>Actinospica</taxon>
    </lineage>
</organism>
<evidence type="ECO:0000256" key="3">
    <source>
        <dbReference type="ARBA" id="ARBA00023163"/>
    </source>
</evidence>
<dbReference type="AlphaFoldDB" id="A0A941ELB5"/>
<dbReference type="Pfam" id="PF16925">
    <property type="entry name" value="TetR_C_13"/>
    <property type="match status" value="1"/>
</dbReference>
<protein>
    <submittedName>
        <fullName evidence="6">TetR/AcrR family transcriptional regulator</fullName>
    </submittedName>
</protein>
<dbReference type="PANTHER" id="PTHR47506:SF3">
    <property type="entry name" value="HTH-TYPE TRANSCRIPTIONAL REGULATOR LMRA"/>
    <property type="match status" value="1"/>
</dbReference>
<evidence type="ECO:0000313" key="7">
    <source>
        <dbReference type="Proteomes" id="UP000675781"/>
    </source>
</evidence>
<feature type="DNA-binding region" description="H-T-H motif" evidence="4">
    <location>
        <begin position="39"/>
        <end position="58"/>
    </location>
</feature>
<name>A0A941ELB5_9ACTN</name>
<dbReference type="SUPFAM" id="SSF46689">
    <property type="entry name" value="Homeodomain-like"/>
    <property type="match status" value="1"/>
</dbReference>
<keyword evidence="3" id="KW-0804">Transcription</keyword>
<dbReference type="GO" id="GO:0003677">
    <property type="term" value="F:DNA binding"/>
    <property type="evidence" value="ECO:0007669"/>
    <property type="project" value="UniProtKB-UniRule"/>
</dbReference>
<dbReference type="RefSeq" id="WP_212527512.1">
    <property type="nucleotide sequence ID" value="NZ_JAGSOG010000020.1"/>
</dbReference>
<dbReference type="InterPro" id="IPR036271">
    <property type="entry name" value="Tet_transcr_reg_TetR-rel_C_sf"/>
</dbReference>
<dbReference type="Proteomes" id="UP000675781">
    <property type="component" value="Unassembled WGS sequence"/>
</dbReference>
<dbReference type="EMBL" id="JAGSOG010000020">
    <property type="protein sequence ID" value="MBR7832988.1"/>
    <property type="molecule type" value="Genomic_DNA"/>
</dbReference>
<evidence type="ECO:0000259" key="5">
    <source>
        <dbReference type="PROSITE" id="PS50977"/>
    </source>
</evidence>
<evidence type="ECO:0000313" key="6">
    <source>
        <dbReference type="EMBL" id="MBR7832988.1"/>
    </source>
</evidence>
<proteinExistence type="predicted"/>
<keyword evidence="2 4" id="KW-0238">DNA-binding</keyword>
<keyword evidence="7" id="KW-1185">Reference proteome</keyword>
<evidence type="ECO:0000256" key="2">
    <source>
        <dbReference type="ARBA" id="ARBA00023125"/>
    </source>
</evidence>
<keyword evidence="1" id="KW-0805">Transcription regulation</keyword>
<dbReference type="Pfam" id="PF00440">
    <property type="entry name" value="TetR_N"/>
    <property type="match status" value="1"/>
</dbReference>
<feature type="domain" description="HTH tetR-type" evidence="5">
    <location>
        <begin position="16"/>
        <end position="76"/>
    </location>
</feature>
<dbReference type="InterPro" id="IPR009057">
    <property type="entry name" value="Homeodomain-like_sf"/>
</dbReference>
<comment type="caution">
    <text evidence="6">The sequence shown here is derived from an EMBL/GenBank/DDBJ whole genome shotgun (WGS) entry which is preliminary data.</text>
</comment>
<dbReference type="SUPFAM" id="SSF48498">
    <property type="entry name" value="Tetracyclin repressor-like, C-terminal domain"/>
    <property type="match status" value="1"/>
</dbReference>
<evidence type="ECO:0000256" key="4">
    <source>
        <dbReference type="PROSITE-ProRule" id="PRU00335"/>
    </source>
</evidence>
<sequence>MVNGTNDRPRLTRKGERVRARIVEEAAALIHERGVAGTTLDDVKAAAQVSGSQLYHYFPDKNELLQAVIGYQADTVVTNQRQALLGSAMGLEAWRDMVVTGVTRAQAGGCPLGSLVGQLAESDPEARALIAAGLERWATAISEGLRLLHSDGKLAPGIDPDDLATTVLATLQGALLLAQVQRSTRPFETAIDTLLALAIKT</sequence>
<evidence type="ECO:0000256" key="1">
    <source>
        <dbReference type="ARBA" id="ARBA00023015"/>
    </source>
</evidence>
<dbReference type="PANTHER" id="PTHR47506">
    <property type="entry name" value="TRANSCRIPTIONAL REGULATORY PROTEIN"/>
    <property type="match status" value="1"/>
</dbReference>
<dbReference type="PROSITE" id="PS50977">
    <property type="entry name" value="HTH_TETR_2"/>
    <property type="match status" value="1"/>
</dbReference>
<dbReference type="InterPro" id="IPR011075">
    <property type="entry name" value="TetR_C"/>
</dbReference>